<dbReference type="RefSeq" id="XP_013783813.1">
    <property type="nucleotide sequence ID" value="XM_013928359.2"/>
</dbReference>
<dbReference type="PROSITE" id="PS50003">
    <property type="entry name" value="PH_DOMAIN"/>
    <property type="match status" value="1"/>
</dbReference>
<dbReference type="Pfam" id="PF00169">
    <property type="entry name" value="PH"/>
    <property type="match status" value="1"/>
</dbReference>
<feature type="domain" description="PH" evidence="2">
    <location>
        <begin position="18"/>
        <end position="118"/>
    </location>
</feature>
<evidence type="ECO:0000313" key="4">
    <source>
        <dbReference type="RefSeq" id="XP_013783813.1"/>
    </source>
</evidence>
<dbReference type="SMART" id="SM00233">
    <property type="entry name" value="PH"/>
    <property type="match status" value="1"/>
</dbReference>
<dbReference type="GeneID" id="106467969"/>
<accession>A0ABM1BKI3</accession>
<name>A0ABM1BKI3_LIMPO</name>
<protein>
    <submittedName>
        <fullName evidence="4">Uncharacterized protein LOC106467969</fullName>
    </submittedName>
</protein>
<sequence>MFRTSNQGLIRCKSLSGMPKLEGYLSKRGKLNLRCSWKKYWFVLEGRQFMYYKSKASYESLGVCKGMIDFSQIQSVRMINSTLNFEFDVITRRNAIHLAAFDSETRKLWVEALQKLIGRPAEVSGPMNAQRISAPRLSRLFEASNSNKAYVNETHHGGDEIQFGTDEEKNCDCNSETKTLLKNGTDDINNDGLHCSLEIYKNKPKPFPGNEDSCSLNNIHSSSLSTEKHQLLLSEDNKSTSLTISQDSQETFYRNFIATESQETGNCNLQNAGTHSLPENTSSEQNWLNLTPVVPELHKEDVPNTSYHSIPKDIIIFEDLCDTEVTDGVSHLVLIKDTPSSSSPEEFFADTVDSYAVQELKNFITILGEEQEAERYTINKIGKRSAINSMKSLLDDMNQEERFSC</sequence>
<organism evidence="3 4">
    <name type="scientific">Limulus polyphemus</name>
    <name type="common">Atlantic horseshoe crab</name>
    <dbReference type="NCBI Taxonomy" id="6850"/>
    <lineage>
        <taxon>Eukaryota</taxon>
        <taxon>Metazoa</taxon>
        <taxon>Ecdysozoa</taxon>
        <taxon>Arthropoda</taxon>
        <taxon>Chelicerata</taxon>
        <taxon>Merostomata</taxon>
        <taxon>Xiphosura</taxon>
        <taxon>Limulidae</taxon>
        <taxon>Limulus</taxon>
    </lineage>
</organism>
<dbReference type="InterPro" id="IPR001849">
    <property type="entry name" value="PH_domain"/>
</dbReference>
<dbReference type="SUPFAM" id="SSF50729">
    <property type="entry name" value="PH domain-like"/>
    <property type="match status" value="1"/>
</dbReference>
<reference evidence="4" key="1">
    <citation type="submission" date="2025-08" db="UniProtKB">
        <authorList>
            <consortium name="RefSeq"/>
        </authorList>
    </citation>
    <scope>IDENTIFICATION</scope>
    <source>
        <tissue evidence="4">Muscle</tissue>
    </source>
</reference>
<evidence type="ECO:0000256" key="1">
    <source>
        <dbReference type="ARBA" id="ARBA00022553"/>
    </source>
</evidence>
<dbReference type="PANTHER" id="PTHR22902">
    <property type="entry name" value="SESQUIPEDALIAN"/>
    <property type="match status" value="1"/>
</dbReference>
<dbReference type="PANTHER" id="PTHR22902:SF27">
    <property type="entry name" value="PLECKSTRIN HOMOLOGY DOMAIN-CONTAINING FAMILY A MEMBER 3"/>
    <property type="match status" value="1"/>
</dbReference>
<gene>
    <name evidence="4" type="primary">LOC106467969</name>
</gene>
<evidence type="ECO:0000259" key="2">
    <source>
        <dbReference type="PROSITE" id="PS50003"/>
    </source>
</evidence>
<dbReference type="InterPro" id="IPR045188">
    <property type="entry name" value="Boi1/Boi2-like"/>
</dbReference>
<dbReference type="InterPro" id="IPR011993">
    <property type="entry name" value="PH-like_dom_sf"/>
</dbReference>
<proteinExistence type="predicted"/>
<keyword evidence="3" id="KW-1185">Reference proteome</keyword>
<keyword evidence="1" id="KW-0597">Phosphoprotein</keyword>
<dbReference type="Gene3D" id="2.30.29.30">
    <property type="entry name" value="Pleckstrin-homology domain (PH domain)/Phosphotyrosine-binding domain (PTB)"/>
    <property type="match status" value="1"/>
</dbReference>
<dbReference type="Proteomes" id="UP000694941">
    <property type="component" value="Unplaced"/>
</dbReference>
<evidence type="ECO:0000313" key="3">
    <source>
        <dbReference type="Proteomes" id="UP000694941"/>
    </source>
</evidence>